<evidence type="ECO:0000256" key="1">
    <source>
        <dbReference type="SAM" id="SignalP"/>
    </source>
</evidence>
<evidence type="ECO:0000313" key="2">
    <source>
        <dbReference type="EMBL" id="KZV82982.1"/>
    </source>
</evidence>
<accession>A0A165CRS9</accession>
<dbReference type="Proteomes" id="UP000077266">
    <property type="component" value="Unassembled WGS sequence"/>
</dbReference>
<evidence type="ECO:0000313" key="3">
    <source>
        <dbReference type="Proteomes" id="UP000077266"/>
    </source>
</evidence>
<gene>
    <name evidence="2" type="ORF">EXIGLDRAFT_330904</name>
</gene>
<evidence type="ECO:0008006" key="4">
    <source>
        <dbReference type="Google" id="ProtNLM"/>
    </source>
</evidence>
<reference evidence="2 3" key="1">
    <citation type="journal article" date="2016" name="Mol. Biol. Evol.">
        <title>Comparative Genomics of Early-Diverging Mushroom-Forming Fungi Provides Insights into the Origins of Lignocellulose Decay Capabilities.</title>
        <authorList>
            <person name="Nagy L.G."/>
            <person name="Riley R."/>
            <person name="Tritt A."/>
            <person name="Adam C."/>
            <person name="Daum C."/>
            <person name="Floudas D."/>
            <person name="Sun H."/>
            <person name="Yadav J.S."/>
            <person name="Pangilinan J."/>
            <person name="Larsson K.H."/>
            <person name="Matsuura K."/>
            <person name="Barry K."/>
            <person name="Labutti K."/>
            <person name="Kuo R."/>
            <person name="Ohm R.A."/>
            <person name="Bhattacharya S.S."/>
            <person name="Shirouzu T."/>
            <person name="Yoshinaga Y."/>
            <person name="Martin F.M."/>
            <person name="Grigoriev I.V."/>
            <person name="Hibbett D.S."/>
        </authorList>
    </citation>
    <scope>NUCLEOTIDE SEQUENCE [LARGE SCALE GENOMIC DNA]</scope>
    <source>
        <strain evidence="2 3">HHB12029</strain>
    </source>
</reference>
<keyword evidence="3" id="KW-1185">Reference proteome</keyword>
<keyword evidence="1" id="KW-0732">Signal</keyword>
<protein>
    <recommendedName>
        <fullName evidence="4">Secreted protein</fullName>
    </recommendedName>
</protein>
<feature type="chain" id="PRO_5007856131" description="Secreted protein" evidence="1">
    <location>
        <begin position="23"/>
        <end position="141"/>
    </location>
</feature>
<proteinExistence type="predicted"/>
<dbReference type="AlphaFoldDB" id="A0A165CRS9"/>
<dbReference type="EMBL" id="KV426295">
    <property type="protein sequence ID" value="KZV82982.1"/>
    <property type="molecule type" value="Genomic_DNA"/>
</dbReference>
<dbReference type="InParanoid" id="A0A165CRS9"/>
<organism evidence="2 3">
    <name type="scientific">Exidia glandulosa HHB12029</name>
    <dbReference type="NCBI Taxonomy" id="1314781"/>
    <lineage>
        <taxon>Eukaryota</taxon>
        <taxon>Fungi</taxon>
        <taxon>Dikarya</taxon>
        <taxon>Basidiomycota</taxon>
        <taxon>Agaricomycotina</taxon>
        <taxon>Agaricomycetes</taxon>
        <taxon>Auriculariales</taxon>
        <taxon>Exidiaceae</taxon>
        <taxon>Exidia</taxon>
    </lineage>
</organism>
<feature type="signal peptide" evidence="1">
    <location>
        <begin position="1"/>
        <end position="22"/>
    </location>
</feature>
<name>A0A165CRS9_EXIGL</name>
<sequence>MCFCSLLSLMVTGFAEMGGAETTGTLWKAGFARKLRSEGLSVGGGCCQVCGSERFLGAEGPGRSSLSSRSMSMGALRLPVVLGTGVSSAIASSMALSLRARAAALASASACDDGGGGAQSEPCDDDGMAVSCEELYRACTS</sequence>